<gene>
    <name evidence="1" type="ORF">BJ508DRAFT_419842</name>
</gene>
<dbReference type="Proteomes" id="UP000275078">
    <property type="component" value="Unassembled WGS sequence"/>
</dbReference>
<dbReference type="AlphaFoldDB" id="A0A3N4HAT3"/>
<reference evidence="1 2" key="1">
    <citation type="journal article" date="2018" name="Nat. Ecol. Evol.">
        <title>Pezizomycetes genomes reveal the molecular basis of ectomycorrhizal truffle lifestyle.</title>
        <authorList>
            <person name="Murat C."/>
            <person name="Payen T."/>
            <person name="Noel B."/>
            <person name="Kuo A."/>
            <person name="Morin E."/>
            <person name="Chen J."/>
            <person name="Kohler A."/>
            <person name="Krizsan K."/>
            <person name="Balestrini R."/>
            <person name="Da Silva C."/>
            <person name="Montanini B."/>
            <person name="Hainaut M."/>
            <person name="Levati E."/>
            <person name="Barry K.W."/>
            <person name="Belfiori B."/>
            <person name="Cichocki N."/>
            <person name="Clum A."/>
            <person name="Dockter R.B."/>
            <person name="Fauchery L."/>
            <person name="Guy J."/>
            <person name="Iotti M."/>
            <person name="Le Tacon F."/>
            <person name="Lindquist E.A."/>
            <person name="Lipzen A."/>
            <person name="Malagnac F."/>
            <person name="Mello A."/>
            <person name="Molinier V."/>
            <person name="Miyauchi S."/>
            <person name="Poulain J."/>
            <person name="Riccioni C."/>
            <person name="Rubini A."/>
            <person name="Sitrit Y."/>
            <person name="Splivallo R."/>
            <person name="Traeger S."/>
            <person name="Wang M."/>
            <person name="Zifcakova L."/>
            <person name="Wipf D."/>
            <person name="Zambonelli A."/>
            <person name="Paolocci F."/>
            <person name="Nowrousian M."/>
            <person name="Ottonello S."/>
            <person name="Baldrian P."/>
            <person name="Spatafora J.W."/>
            <person name="Henrissat B."/>
            <person name="Nagy L.G."/>
            <person name="Aury J.M."/>
            <person name="Wincker P."/>
            <person name="Grigoriev I.V."/>
            <person name="Bonfante P."/>
            <person name="Martin F.M."/>
        </authorList>
    </citation>
    <scope>NUCLEOTIDE SEQUENCE [LARGE SCALE GENOMIC DNA]</scope>
    <source>
        <strain evidence="1 2">RN42</strain>
    </source>
</reference>
<proteinExistence type="predicted"/>
<dbReference type="STRING" id="1160509.A0A3N4HAT3"/>
<dbReference type="EMBL" id="ML119911">
    <property type="protein sequence ID" value="RPA71632.1"/>
    <property type="molecule type" value="Genomic_DNA"/>
</dbReference>
<evidence type="ECO:0000313" key="2">
    <source>
        <dbReference type="Proteomes" id="UP000275078"/>
    </source>
</evidence>
<evidence type="ECO:0000313" key="1">
    <source>
        <dbReference type="EMBL" id="RPA71632.1"/>
    </source>
</evidence>
<name>A0A3N4HAT3_ASCIM</name>
<sequence>MLIDRAAPTSALIHKSYRRLLRAALEAVQYSKPARYTIVDKVRRGFRKEGAVFNLRKVAGTEVFLRKAADERGWEHRIVRNLCMCDYWKVRGVRRQIRGQAKMRAMGMDPYLEYNRAIGLLNETLKLSLR</sequence>
<keyword evidence="2" id="KW-1185">Reference proteome</keyword>
<protein>
    <submittedName>
        <fullName evidence="1">DUF1763-domain-containing protein</fullName>
    </submittedName>
</protein>
<accession>A0A3N4HAT3</accession>
<dbReference type="OrthoDB" id="4392610at2759"/>
<organism evidence="1 2">
    <name type="scientific">Ascobolus immersus RN42</name>
    <dbReference type="NCBI Taxonomy" id="1160509"/>
    <lineage>
        <taxon>Eukaryota</taxon>
        <taxon>Fungi</taxon>
        <taxon>Dikarya</taxon>
        <taxon>Ascomycota</taxon>
        <taxon>Pezizomycotina</taxon>
        <taxon>Pezizomycetes</taxon>
        <taxon>Pezizales</taxon>
        <taxon>Ascobolaceae</taxon>
        <taxon>Ascobolus</taxon>
    </lineage>
</organism>